<keyword evidence="7 10" id="KW-0472">Membrane</keyword>
<comment type="subcellular location">
    <subcellularLocation>
        <location evidence="1">Cell membrane</location>
        <topology evidence="1">Multi-pass membrane protein</topology>
    </subcellularLocation>
</comment>
<keyword evidence="3" id="KW-0716">Sensory transduction</keyword>
<evidence type="ECO:0000256" key="10">
    <source>
        <dbReference type="SAM" id="Phobius"/>
    </source>
</evidence>
<dbReference type="PANTHER" id="PTHR21137">
    <property type="entry name" value="ODORANT RECEPTOR"/>
    <property type="match status" value="1"/>
</dbReference>
<organism evidence="11 12">
    <name type="scientific">Cardiocondyla obscurior</name>
    <dbReference type="NCBI Taxonomy" id="286306"/>
    <lineage>
        <taxon>Eukaryota</taxon>
        <taxon>Metazoa</taxon>
        <taxon>Ecdysozoa</taxon>
        <taxon>Arthropoda</taxon>
        <taxon>Hexapoda</taxon>
        <taxon>Insecta</taxon>
        <taxon>Pterygota</taxon>
        <taxon>Neoptera</taxon>
        <taxon>Endopterygota</taxon>
        <taxon>Hymenoptera</taxon>
        <taxon>Apocrita</taxon>
        <taxon>Aculeata</taxon>
        <taxon>Formicoidea</taxon>
        <taxon>Formicidae</taxon>
        <taxon>Myrmicinae</taxon>
        <taxon>Cardiocondyla</taxon>
    </lineage>
</organism>
<dbReference type="GO" id="GO:0005549">
    <property type="term" value="F:odorant binding"/>
    <property type="evidence" value="ECO:0007669"/>
    <property type="project" value="InterPro"/>
</dbReference>
<dbReference type="Pfam" id="PF02949">
    <property type="entry name" value="7tm_6"/>
    <property type="match status" value="1"/>
</dbReference>
<dbReference type="EMBL" id="JADYXP020000016">
    <property type="protein sequence ID" value="KAL0108554.1"/>
    <property type="molecule type" value="Genomic_DNA"/>
</dbReference>
<keyword evidence="12" id="KW-1185">Reference proteome</keyword>
<keyword evidence="4 10" id="KW-0812">Transmembrane</keyword>
<evidence type="ECO:0000256" key="8">
    <source>
        <dbReference type="ARBA" id="ARBA00023170"/>
    </source>
</evidence>
<feature type="transmembrane region" description="Helical" evidence="10">
    <location>
        <begin position="34"/>
        <end position="55"/>
    </location>
</feature>
<evidence type="ECO:0000256" key="2">
    <source>
        <dbReference type="ARBA" id="ARBA00022475"/>
    </source>
</evidence>
<sequence length="213" mass="25401">MKVLIDELFIDWNELETPEEYEIMKRYAKNTRRYAIGYVLYCYFALYVFLLMSLIPQVLDVVLPLNESRPRLSAYPAYYFVDESKYSYYILLHAIIAWKIALTGLVSYDCMVLTYIEYVCSIFALIGLRFERMICNKTADVFHPHTCEVNRKQIAFFVHTHQKALNYNSLWYETSTKWQKMILFVMQRSLQPIFLSAGKIYIFSMQNYSHVQL</sequence>
<keyword evidence="9" id="KW-0807">Transducer</keyword>
<accession>A0AAW2F1D6</accession>
<comment type="caution">
    <text evidence="11">The sequence shown here is derived from an EMBL/GenBank/DDBJ whole genome shotgun (WGS) entry which is preliminary data.</text>
</comment>
<proteinExistence type="predicted"/>
<dbReference type="GO" id="GO:0007165">
    <property type="term" value="P:signal transduction"/>
    <property type="evidence" value="ECO:0007669"/>
    <property type="project" value="UniProtKB-KW"/>
</dbReference>
<keyword evidence="2" id="KW-1003">Cell membrane</keyword>
<name>A0AAW2F1D6_9HYME</name>
<evidence type="ECO:0000313" key="12">
    <source>
        <dbReference type="Proteomes" id="UP001430953"/>
    </source>
</evidence>
<evidence type="ECO:0000256" key="9">
    <source>
        <dbReference type="ARBA" id="ARBA00023224"/>
    </source>
</evidence>
<gene>
    <name evidence="11" type="ORF">PUN28_015217</name>
</gene>
<protein>
    <submittedName>
        <fullName evidence="11">Uncharacterized protein</fullName>
    </submittedName>
</protein>
<evidence type="ECO:0000256" key="4">
    <source>
        <dbReference type="ARBA" id="ARBA00022692"/>
    </source>
</evidence>
<keyword evidence="5" id="KW-0552">Olfaction</keyword>
<dbReference type="InterPro" id="IPR004117">
    <property type="entry name" value="7tm6_olfct_rcpt"/>
</dbReference>
<evidence type="ECO:0000256" key="1">
    <source>
        <dbReference type="ARBA" id="ARBA00004651"/>
    </source>
</evidence>
<evidence type="ECO:0000256" key="6">
    <source>
        <dbReference type="ARBA" id="ARBA00022989"/>
    </source>
</evidence>
<dbReference type="Proteomes" id="UP001430953">
    <property type="component" value="Unassembled WGS sequence"/>
</dbReference>
<keyword evidence="8" id="KW-0675">Receptor</keyword>
<keyword evidence="6 10" id="KW-1133">Transmembrane helix</keyword>
<evidence type="ECO:0000256" key="3">
    <source>
        <dbReference type="ARBA" id="ARBA00022606"/>
    </source>
</evidence>
<dbReference type="PANTHER" id="PTHR21137:SF35">
    <property type="entry name" value="ODORANT RECEPTOR 19A-RELATED"/>
    <property type="match status" value="1"/>
</dbReference>
<dbReference type="GO" id="GO:0004984">
    <property type="term" value="F:olfactory receptor activity"/>
    <property type="evidence" value="ECO:0007669"/>
    <property type="project" value="InterPro"/>
</dbReference>
<feature type="transmembrane region" description="Helical" evidence="10">
    <location>
        <begin position="86"/>
        <end position="105"/>
    </location>
</feature>
<dbReference type="GO" id="GO:0005886">
    <property type="term" value="C:plasma membrane"/>
    <property type="evidence" value="ECO:0007669"/>
    <property type="project" value="UniProtKB-SubCell"/>
</dbReference>
<evidence type="ECO:0000256" key="7">
    <source>
        <dbReference type="ARBA" id="ARBA00023136"/>
    </source>
</evidence>
<evidence type="ECO:0000256" key="5">
    <source>
        <dbReference type="ARBA" id="ARBA00022725"/>
    </source>
</evidence>
<reference evidence="11 12" key="1">
    <citation type="submission" date="2023-03" db="EMBL/GenBank/DDBJ databases">
        <title>High recombination rates correlate with genetic variation in Cardiocondyla obscurior ants.</title>
        <authorList>
            <person name="Errbii M."/>
        </authorList>
    </citation>
    <scope>NUCLEOTIDE SEQUENCE [LARGE SCALE GENOMIC DNA]</scope>
    <source>
        <strain evidence="11">Alpha-2009</strain>
        <tissue evidence="11">Whole body</tissue>
    </source>
</reference>
<evidence type="ECO:0000313" key="11">
    <source>
        <dbReference type="EMBL" id="KAL0108554.1"/>
    </source>
</evidence>
<dbReference type="AlphaFoldDB" id="A0AAW2F1D6"/>